<keyword evidence="1" id="KW-0175">Coiled coil</keyword>
<evidence type="ECO:0000313" key="2">
    <source>
        <dbReference type="EMBL" id="MBU4635917.1"/>
    </source>
</evidence>
<dbReference type="EMBL" id="JAEEFW010000008">
    <property type="protein sequence ID" value="MBU4635917.1"/>
    <property type="molecule type" value="Genomic_DNA"/>
</dbReference>
<proteinExistence type="predicted"/>
<evidence type="ECO:0000313" key="3">
    <source>
        <dbReference type="Proteomes" id="UP000787568"/>
    </source>
</evidence>
<dbReference type="RefSeq" id="WP_216311307.1">
    <property type="nucleotide sequence ID" value="NZ_JAEEFW010000008.1"/>
</dbReference>
<gene>
    <name evidence="2" type="ORF">I8747_24195</name>
</gene>
<dbReference type="AlphaFoldDB" id="A0AAJ1E3W2"/>
<protein>
    <submittedName>
        <fullName evidence="2">Uncharacterized protein</fullName>
    </submittedName>
</protein>
<organism evidence="2 3">
    <name type="scientific">Pseudomonas chlororaphis subsp. aurantiaca</name>
    <dbReference type="NCBI Taxonomy" id="86192"/>
    <lineage>
        <taxon>Bacteria</taxon>
        <taxon>Pseudomonadati</taxon>
        <taxon>Pseudomonadota</taxon>
        <taxon>Gammaproteobacteria</taxon>
        <taxon>Pseudomonadales</taxon>
        <taxon>Pseudomonadaceae</taxon>
        <taxon>Pseudomonas</taxon>
    </lineage>
</organism>
<comment type="caution">
    <text evidence="2">The sequence shown here is derived from an EMBL/GenBank/DDBJ whole genome shotgun (WGS) entry which is preliminary data.</text>
</comment>
<sequence length="473" mass="54578">MAIKNMKPVLVYYTRFLFFCVNKFPRLFTRTFRNHFSPYLGNLFFQVPDTVSYQSAGILDGNGRWSSINVICPITPTELTSLIEWIQKKEFLHDKNDPETSTPHTEAPDFPIKYSTYIPFNDTYRFHVDRISVRPDAFRDCTITLIQLTNSVNYLSFDFSFTPESKKRLCKVDILDRVEYFQFRTINPLSKNFRISRSIDYIHEHLIEGIGVLVDDAHQIVEKLLTPLGIKTGARIKITTGQLKSGIDVHYIDSYDITNEQDHYALISSSGVGCSYYKDTTSDASYIYDLWSNKLKINAFLVDNIDDTYNLTDHLSSHLYLSLIREIEHKYAQCRDAVNPVLSTITHNTSESLGSLLQASIEIGRIEEKIEAITRLAEQYHYRAFRTEAENELQSLTEKVELLKKRIAQRKSLSNDQVQFENLKFNRFYSWIVGGLALLQVALAAITIDWSQALQSNNPVLNNLKALLRWLQG</sequence>
<feature type="coiled-coil region" evidence="1">
    <location>
        <begin position="386"/>
        <end position="413"/>
    </location>
</feature>
<reference evidence="2" key="1">
    <citation type="submission" date="2020-12" db="EMBL/GenBank/DDBJ databases">
        <title>Generalized mutagenesis with transposon Tn5. A laboratory procedure for the identification of genes responsible for a bacterial phenotype and its regulation, illustrated with phenazine production in Pseudomonas chlororaphis.</title>
        <authorList>
            <person name="Muzio F."/>
            <person name="Sobrero P."/>
            <person name="Agaras B."/>
            <person name="Valverde C."/>
        </authorList>
    </citation>
    <scope>NUCLEOTIDE SEQUENCE</scope>
    <source>
        <strain evidence="2">SMMP3</strain>
    </source>
</reference>
<name>A0AAJ1E3W2_9PSED</name>
<accession>A0AAJ1E3W2</accession>
<dbReference type="Proteomes" id="UP000787568">
    <property type="component" value="Unassembled WGS sequence"/>
</dbReference>
<evidence type="ECO:0000256" key="1">
    <source>
        <dbReference type="SAM" id="Coils"/>
    </source>
</evidence>